<evidence type="ECO:0000256" key="1">
    <source>
        <dbReference type="ARBA" id="ARBA00022741"/>
    </source>
</evidence>
<dbReference type="InterPro" id="IPR033756">
    <property type="entry name" value="YlxH/NBP35"/>
</dbReference>
<dbReference type="Proteomes" id="UP000002415">
    <property type="component" value="Chromosome"/>
</dbReference>
<dbReference type="HOGENOM" id="CLU_037612_0_0_0"/>
<dbReference type="OrthoDB" id="9816297at2"/>
<dbReference type="PANTHER" id="PTHR43384:SF4">
    <property type="entry name" value="CELLULOSE BIOSYNTHESIS PROTEIN BCSQ-RELATED"/>
    <property type="match status" value="1"/>
</dbReference>
<reference evidence="3 4" key="1">
    <citation type="submission" date="2007-07" db="EMBL/GenBank/DDBJ databases">
        <title>Complete sequence of Fervidobacterium nodosum Rt17-B1.</title>
        <authorList>
            <consortium name="US DOE Joint Genome Institute"/>
            <person name="Copeland A."/>
            <person name="Lucas S."/>
            <person name="Lapidus A."/>
            <person name="Barry K."/>
            <person name="Glavina del Rio T."/>
            <person name="Dalin E."/>
            <person name="Tice H."/>
            <person name="Pitluck S."/>
            <person name="Saunders E."/>
            <person name="Brettin T."/>
            <person name="Bruce D."/>
            <person name="Detter J.C."/>
            <person name="Han C."/>
            <person name="Schmutz J."/>
            <person name="Larimer F."/>
            <person name="Land M."/>
            <person name="Hauser L."/>
            <person name="Kyrpides N."/>
            <person name="Mikhailova N."/>
            <person name="Nelson K."/>
            <person name="Gogarten J.P."/>
            <person name="Noll K."/>
            <person name="Richardson P."/>
        </authorList>
    </citation>
    <scope>NUCLEOTIDE SEQUENCE [LARGE SCALE GENOMIC DNA]</scope>
    <source>
        <strain evidence="4">ATCC 35602 / DSM 5306 / Rt17-B1</strain>
    </source>
</reference>
<dbReference type="GO" id="GO:0005524">
    <property type="term" value="F:ATP binding"/>
    <property type="evidence" value="ECO:0007669"/>
    <property type="project" value="UniProtKB-KW"/>
</dbReference>
<evidence type="ECO:0000256" key="2">
    <source>
        <dbReference type="ARBA" id="ARBA00022840"/>
    </source>
</evidence>
<name>A7HK10_FERNB</name>
<dbReference type="AlphaFoldDB" id="A7HK10"/>
<keyword evidence="2" id="KW-0067">ATP-binding</keyword>
<dbReference type="RefSeq" id="WP_011993563.1">
    <property type="nucleotide sequence ID" value="NC_009718.1"/>
</dbReference>
<reference evidence="3 4" key="2">
    <citation type="journal article" date="2009" name="Proc. Natl. Acad. Sci. U.S.A.">
        <title>On the chimeric nature, thermophilic origin, and phylogenetic placement of the Thermotogales.</title>
        <authorList>
            <person name="Zhaxybayeva O."/>
            <person name="Swithers K.S."/>
            <person name="Lapierre P."/>
            <person name="Fournier G.P."/>
            <person name="Bickhart D.M."/>
            <person name="DeBoy R.T."/>
            <person name="Nelson K.E."/>
            <person name="Nesbo C.L."/>
            <person name="Doolittle W.F."/>
            <person name="Gogarten J.P."/>
            <person name="Noll K.M."/>
        </authorList>
    </citation>
    <scope>NUCLEOTIDE SEQUENCE [LARGE SCALE GENOMIC DNA]</scope>
    <source>
        <strain evidence="4">ATCC 35602 / DSM 5306 / Rt17-B1</strain>
    </source>
</reference>
<dbReference type="STRING" id="381764.Fnod_0378"/>
<keyword evidence="1" id="KW-0547">Nucleotide-binding</keyword>
<gene>
    <name evidence="3" type="ordered locus">Fnod_0378</name>
</gene>
<sequence>MQNQASSLKSGQIVAVISGKGGVGKTILATNLSAVFLEYGKKTLLLDADVGFTNADILLGSHPKYTLKDFVNHKCSIDDLVTPTKYGIDFVSLGGDVGDIITANEIVLRDFAINFLKLLDSYDIVIMDMPPGFSEFYMPFLSLVQDFVVLTTIEPTSVVNTYTIIKLLTVKGVTGENIHVVANMVQDVKDATKLLERFIEVTEKFINSKISSVTIVKDHPLVLKSVYDRELFVKKYRNIQPTFSVIRIASNILKLSQNTRQRENLFDKFIKLFRGA</sequence>
<dbReference type="GO" id="GO:0016887">
    <property type="term" value="F:ATP hydrolysis activity"/>
    <property type="evidence" value="ECO:0007669"/>
    <property type="project" value="TreeGrafter"/>
</dbReference>
<dbReference type="Pfam" id="PF10609">
    <property type="entry name" value="ParA"/>
    <property type="match status" value="1"/>
</dbReference>
<dbReference type="eggNOG" id="COG0455">
    <property type="taxonomic scope" value="Bacteria"/>
</dbReference>
<dbReference type="KEGG" id="fno:Fnod_0378"/>
<dbReference type="Gene3D" id="3.40.50.300">
    <property type="entry name" value="P-loop containing nucleotide triphosphate hydrolases"/>
    <property type="match status" value="1"/>
</dbReference>
<accession>A7HK10</accession>
<dbReference type="InterPro" id="IPR050625">
    <property type="entry name" value="ParA/MinD_ATPase"/>
</dbReference>
<dbReference type="GO" id="GO:0009898">
    <property type="term" value="C:cytoplasmic side of plasma membrane"/>
    <property type="evidence" value="ECO:0007669"/>
    <property type="project" value="TreeGrafter"/>
</dbReference>
<dbReference type="EMBL" id="CP000771">
    <property type="protein sequence ID" value="ABS60243.1"/>
    <property type="molecule type" value="Genomic_DNA"/>
</dbReference>
<dbReference type="PIRSF" id="PIRSF003092">
    <property type="entry name" value="MinD"/>
    <property type="match status" value="1"/>
</dbReference>
<dbReference type="PANTHER" id="PTHR43384">
    <property type="entry name" value="SEPTUM SITE-DETERMINING PROTEIN MIND HOMOLOG, CHLOROPLASTIC-RELATED"/>
    <property type="match status" value="1"/>
</dbReference>
<dbReference type="GO" id="GO:0051782">
    <property type="term" value="P:negative regulation of cell division"/>
    <property type="evidence" value="ECO:0007669"/>
    <property type="project" value="TreeGrafter"/>
</dbReference>
<dbReference type="InterPro" id="IPR025501">
    <property type="entry name" value="MinD_FleN"/>
</dbReference>
<protein>
    <submittedName>
        <fullName evidence="3">Cobyrinic acid ac-diamide synthase</fullName>
    </submittedName>
</protein>
<evidence type="ECO:0000313" key="4">
    <source>
        <dbReference type="Proteomes" id="UP000002415"/>
    </source>
</evidence>
<evidence type="ECO:0000313" key="3">
    <source>
        <dbReference type="EMBL" id="ABS60243.1"/>
    </source>
</evidence>
<organism evidence="3 4">
    <name type="scientific">Fervidobacterium nodosum (strain ATCC 35602 / DSM 5306 / Rt17-B1)</name>
    <dbReference type="NCBI Taxonomy" id="381764"/>
    <lineage>
        <taxon>Bacteria</taxon>
        <taxon>Thermotogati</taxon>
        <taxon>Thermotogota</taxon>
        <taxon>Thermotogae</taxon>
        <taxon>Thermotogales</taxon>
        <taxon>Fervidobacteriaceae</taxon>
        <taxon>Fervidobacterium</taxon>
    </lineage>
</organism>
<proteinExistence type="predicted"/>
<dbReference type="GO" id="GO:0005829">
    <property type="term" value="C:cytosol"/>
    <property type="evidence" value="ECO:0007669"/>
    <property type="project" value="TreeGrafter"/>
</dbReference>
<keyword evidence="4" id="KW-1185">Reference proteome</keyword>
<dbReference type="InterPro" id="IPR027417">
    <property type="entry name" value="P-loop_NTPase"/>
</dbReference>
<dbReference type="SUPFAM" id="SSF52540">
    <property type="entry name" value="P-loop containing nucleoside triphosphate hydrolases"/>
    <property type="match status" value="1"/>
</dbReference>